<keyword evidence="2" id="KW-0472">Membrane</keyword>
<feature type="transmembrane region" description="Helical" evidence="2">
    <location>
        <begin position="325"/>
        <end position="348"/>
    </location>
</feature>
<dbReference type="Pfam" id="PF12412">
    <property type="entry name" value="DUF3667"/>
    <property type="match status" value="1"/>
</dbReference>
<evidence type="ECO:0000313" key="4">
    <source>
        <dbReference type="Proteomes" id="UP000323164"/>
    </source>
</evidence>
<keyword evidence="2" id="KW-0812">Transmembrane</keyword>
<dbReference type="AlphaFoldDB" id="A0A5D8YHV5"/>
<organism evidence="3 4">
    <name type="scientific">Cognatilysobacter lacus</name>
    <dbReference type="NCBI Taxonomy" id="1643323"/>
    <lineage>
        <taxon>Bacteria</taxon>
        <taxon>Pseudomonadati</taxon>
        <taxon>Pseudomonadota</taxon>
        <taxon>Gammaproteobacteria</taxon>
        <taxon>Lysobacterales</taxon>
        <taxon>Lysobacteraceae</taxon>
        <taxon>Cognatilysobacter</taxon>
    </lineage>
</organism>
<dbReference type="Proteomes" id="UP000323164">
    <property type="component" value="Unassembled WGS sequence"/>
</dbReference>
<comment type="caution">
    <text evidence="3">The sequence shown here is derived from an EMBL/GenBank/DDBJ whole genome shotgun (WGS) entry which is preliminary data.</text>
</comment>
<accession>A0A5D8YHV5</accession>
<protein>
    <submittedName>
        <fullName evidence="3">DUF3667 domain-containing protein</fullName>
    </submittedName>
</protein>
<reference evidence="3 4" key="1">
    <citation type="submission" date="2019-08" db="EMBL/GenBank/DDBJ databases">
        <title>Draft genome sequence of Lysobacter sp. UKS-15.</title>
        <authorList>
            <person name="Im W.-T."/>
        </authorList>
    </citation>
    <scope>NUCLEOTIDE SEQUENCE [LARGE SCALE GENOMIC DNA]</scope>
    <source>
        <strain evidence="3 4">UKS-15</strain>
    </source>
</reference>
<keyword evidence="4" id="KW-1185">Reference proteome</keyword>
<sequence length="416" mass="45786">MHAAEIPATCENCGTMLQGEFCHACGQGAHNPLHDVRHALEEVFESFWHLDGRAFRTLRDLLVPGRVACNYLAGQRARYIPPLRLFLVLTVLTFFVGQFIAGDIDDARTGNAPIQINLHNEGGQATSFSEARTDAEVQATLERELASVAKARRQTAGVPLAGAAMDDAEKQLREQARVRRAQLGVRTVAAPVPAAAKPASASIATRSPSTPVGPQTRLGKTGAEVADTVIRKIGRAHLRDPKHPWEPTSNPVRIDGLPALGDHWVNHRIANVADNIDRMTKGGKSVFFELMLAAVPSALFVLVPVFALLLRVFYLFSGRSYLEHLVIALYSHAFLLLTLFATFVLMMLPLPKAVSGWVIGLAWIWAAVYVLLMQRRVYRQHWFLTTVKYFAIGFLYQFLLFGGLLYAVFAGLSSGH</sequence>
<dbReference type="RefSeq" id="WP_149353827.1">
    <property type="nucleotide sequence ID" value="NZ_VTRV01000221.1"/>
</dbReference>
<dbReference type="InterPro" id="IPR022134">
    <property type="entry name" value="DUF3667"/>
</dbReference>
<feature type="transmembrane region" description="Helical" evidence="2">
    <location>
        <begin position="290"/>
        <end position="313"/>
    </location>
</feature>
<evidence type="ECO:0000313" key="3">
    <source>
        <dbReference type="EMBL" id="TZF82348.1"/>
    </source>
</evidence>
<evidence type="ECO:0000256" key="2">
    <source>
        <dbReference type="SAM" id="Phobius"/>
    </source>
</evidence>
<dbReference type="OrthoDB" id="9111327at2"/>
<gene>
    <name evidence="3" type="ORF">FW784_13410</name>
</gene>
<evidence type="ECO:0000256" key="1">
    <source>
        <dbReference type="SAM" id="MobiDB-lite"/>
    </source>
</evidence>
<feature type="region of interest" description="Disordered" evidence="1">
    <location>
        <begin position="199"/>
        <end position="219"/>
    </location>
</feature>
<name>A0A5D8YHV5_9GAMM</name>
<feature type="transmembrane region" description="Helical" evidence="2">
    <location>
        <begin position="354"/>
        <end position="372"/>
    </location>
</feature>
<feature type="transmembrane region" description="Helical" evidence="2">
    <location>
        <begin position="393"/>
        <end position="412"/>
    </location>
</feature>
<feature type="transmembrane region" description="Helical" evidence="2">
    <location>
        <begin position="83"/>
        <end position="101"/>
    </location>
</feature>
<keyword evidence="2" id="KW-1133">Transmembrane helix</keyword>
<proteinExistence type="predicted"/>
<dbReference type="EMBL" id="VTRV01000221">
    <property type="protein sequence ID" value="TZF82348.1"/>
    <property type="molecule type" value="Genomic_DNA"/>
</dbReference>